<dbReference type="PANTHER" id="PTHR21371">
    <property type="entry name" value="KETOL-ACID REDUCTOISOMERASE, MITOCHONDRIAL"/>
    <property type="match status" value="1"/>
</dbReference>
<proteinExistence type="inferred from homology"/>
<dbReference type="InterPro" id="IPR013785">
    <property type="entry name" value="Aldolase_TIM"/>
</dbReference>
<reference evidence="25 26" key="1">
    <citation type="journal article" date="2024" name="J Genomics">
        <title>Draft genome sequencing and assembly of Favolaschia claudopus CIRM-BRFM 2984 isolated from oak limbs.</title>
        <authorList>
            <person name="Navarro D."/>
            <person name="Drula E."/>
            <person name="Chaduli D."/>
            <person name="Cazenave R."/>
            <person name="Ahrendt S."/>
            <person name="Wang J."/>
            <person name="Lipzen A."/>
            <person name="Daum C."/>
            <person name="Barry K."/>
            <person name="Grigoriev I.V."/>
            <person name="Favel A."/>
            <person name="Rosso M.N."/>
            <person name="Martin F."/>
        </authorList>
    </citation>
    <scope>NUCLEOTIDE SEQUENCE [LARGE SCALE GENOMIC DNA]</scope>
    <source>
        <strain evidence="25 26">CIRM-BRFM 2984</strain>
    </source>
</reference>
<evidence type="ECO:0000313" key="25">
    <source>
        <dbReference type="EMBL" id="KAK7032898.1"/>
    </source>
</evidence>
<dbReference type="PANTHER" id="PTHR21371:SF1">
    <property type="entry name" value="KETOL-ACID REDUCTOISOMERASE, MITOCHONDRIAL"/>
    <property type="match status" value="1"/>
</dbReference>
<evidence type="ECO:0000256" key="3">
    <source>
        <dbReference type="ARBA" id="ARBA00004857"/>
    </source>
</evidence>
<evidence type="ECO:0000259" key="24">
    <source>
        <dbReference type="PROSITE" id="PS51851"/>
    </source>
</evidence>
<keyword evidence="17" id="KW-0496">Mitochondrion</keyword>
<dbReference type="GO" id="GO:0004801">
    <property type="term" value="F:transaldolase activity"/>
    <property type="evidence" value="ECO:0007669"/>
    <property type="project" value="UniProtKB-EC"/>
</dbReference>
<dbReference type="FunFam" id="3.40.50.720:FF:000167">
    <property type="entry name" value="Ketol-acid reductoisomerase, mitochondrial"/>
    <property type="match status" value="1"/>
</dbReference>
<evidence type="ECO:0000256" key="1">
    <source>
        <dbReference type="ARBA" id="ARBA00001946"/>
    </source>
</evidence>
<evidence type="ECO:0000256" key="17">
    <source>
        <dbReference type="ARBA" id="ARBA00023128"/>
    </source>
</evidence>
<evidence type="ECO:0000256" key="20">
    <source>
        <dbReference type="ARBA" id="ARBA00048810"/>
    </source>
</evidence>
<evidence type="ECO:0000256" key="12">
    <source>
        <dbReference type="ARBA" id="ARBA00022842"/>
    </source>
</evidence>
<dbReference type="PROSITE" id="PS51850">
    <property type="entry name" value="KARI_N"/>
    <property type="match status" value="1"/>
</dbReference>
<evidence type="ECO:0000256" key="11">
    <source>
        <dbReference type="ARBA" id="ARBA00022723"/>
    </source>
</evidence>
<keyword evidence="26" id="KW-1185">Reference proteome</keyword>
<keyword evidence="13" id="KW-0521">NADP</keyword>
<comment type="cofactor">
    <cofactor evidence="1">
        <name>Mg(2+)</name>
        <dbReference type="ChEBI" id="CHEBI:18420"/>
    </cofactor>
</comment>
<dbReference type="InterPro" id="IPR013328">
    <property type="entry name" value="6PGD_dom2"/>
</dbReference>
<evidence type="ECO:0000256" key="7">
    <source>
        <dbReference type="ARBA" id="ARBA00010318"/>
    </source>
</evidence>
<evidence type="ECO:0000256" key="18">
    <source>
        <dbReference type="ARBA" id="ARBA00023270"/>
    </source>
</evidence>
<feature type="binding site" evidence="21">
    <location>
        <position position="579"/>
    </location>
    <ligand>
        <name>Mg(2+)</name>
        <dbReference type="ChEBI" id="CHEBI:18420"/>
        <label>2</label>
    </ligand>
</feature>
<dbReference type="NCBIfam" id="TIGR00465">
    <property type="entry name" value="ilvC"/>
    <property type="match status" value="1"/>
</dbReference>
<evidence type="ECO:0000256" key="5">
    <source>
        <dbReference type="ARBA" id="ARBA00004885"/>
    </source>
</evidence>
<keyword evidence="16 22" id="KW-0570">Pentose shunt</keyword>
<dbReference type="Pfam" id="PF01450">
    <property type="entry name" value="KARI_C"/>
    <property type="match status" value="1"/>
</dbReference>
<gene>
    <name evidence="25" type="ORF">R3P38DRAFT_3313029</name>
</gene>
<dbReference type="FunFam" id="1.10.1040.10:FF:000005">
    <property type="entry name" value="Ketol-acid reductoisomerase, mitochondrial"/>
    <property type="match status" value="1"/>
</dbReference>
<feature type="domain" description="KARI C-terminal knotted" evidence="24">
    <location>
        <begin position="571"/>
        <end position="718"/>
    </location>
</feature>
<feature type="binding site" evidence="21">
    <location>
        <position position="579"/>
    </location>
    <ligand>
        <name>Mg(2+)</name>
        <dbReference type="ChEBI" id="CHEBI:18420"/>
        <label>1</label>
    </ligand>
</feature>
<feature type="binding site" evidence="21">
    <location>
        <position position="615"/>
    </location>
    <ligand>
        <name>Mg(2+)</name>
        <dbReference type="ChEBI" id="CHEBI:18420"/>
        <label>2</label>
    </ligand>
</feature>
<dbReference type="GO" id="GO:0004455">
    <property type="term" value="F:ketol-acid reductoisomerase activity"/>
    <property type="evidence" value="ECO:0007669"/>
    <property type="project" value="UniProtKB-UniRule"/>
</dbReference>
<keyword evidence="19 21" id="KW-0100">Branched-chain amino acid biosynthesis</keyword>
<evidence type="ECO:0000256" key="2">
    <source>
        <dbReference type="ARBA" id="ARBA00004173"/>
    </source>
</evidence>
<evidence type="ECO:0000256" key="14">
    <source>
        <dbReference type="ARBA" id="ARBA00022946"/>
    </source>
</evidence>
<dbReference type="InterPro" id="IPR008927">
    <property type="entry name" value="6-PGluconate_DH-like_C_sf"/>
</dbReference>
<evidence type="ECO:0000256" key="15">
    <source>
        <dbReference type="ARBA" id="ARBA00023002"/>
    </source>
</evidence>
<dbReference type="GO" id="GO:0006098">
    <property type="term" value="P:pentose-phosphate shunt"/>
    <property type="evidence" value="ECO:0007669"/>
    <property type="project" value="UniProtKB-KW"/>
</dbReference>
<dbReference type="Gene3D" id="1.10.1040.10">
    <property type="entry name" value="N-(1-d-carboxylethyl)-l-norvaline Dehydrogenase, domain 2"/>
    <property type="match status" value="3"/>
</dbReference>
<dbReference type="InterPro" id="IPR004730">
    <property type="entry name" value="Transaldolase_1"/>
</dbReference>
<comment type="pathway">
    <text evidence="3 22">Carbohydrate degradation; pentose phosphate pathway; D-glyceraldehyde 3-phosphate and beta-D-fructose 6-phosphate from D-ribose 5-phosphate and D-xylulose 5-phosphate (non-oxidative stage): step 2/3.</text>
</comment>
<dbReference type="SUPFAM" id="SSF51735">
    <property type="entry name" value="NAD(P)-binding Rossmann-fold domains"/>
    <property type="match status" value="1"/>
</dbReference>
<dbReference type="Gene3D" id="3.40.50.720">
    <property type="entry name" value="NAD(P)-binding Rossmann-like Domain"/>
    <property type="match status" value="1"/>
</dbReference>
<dbReference type="PROSITE" id="PS00958">
    <property type="entry name" value="TRANSALDOLASE_2"/>
    <property type="match status" value="1"/>
</dbReference>
<dbReference type="GO" id="GO:0046872">
    <property type="term" value="F:metal ion binding"/>
    <property type="evidence" value="ECO:0007669"/>
    <property type="project" value="UniProtKB-UniRule"/>
</dbReference>
<dbReference type="EMBL" id="JAWWNJ010000023">
    <property type="protein sequence ID" value="KAK7032898.1"/>
    <property type="molecule type" value="Genomic_DNA"/>
</dbReference>
<keyword evidence="10 22" id="KW-0808">Transferase</keyword>
<evidence type="ECO:0000256" key="4">
    <source>
        <dbReference type="ARBA" id="ARBA00004864"/>
    </source>
</evidence>
<keyword evidence="11 21" id="KW-0479">Metal-binding</keyword>
<dbReference type="SUPFAM" id="SSF48179">
    <property type="entry name" value="6-phosphogluconate dehydrogenase C-terminal domain-like"/>
    <property type="match status" value="1"/>
</dbReference>
<organism evidence="25 26">
    <name type="scientific">Favolaschia claudopus</name>
    <dbReference type="NCBI Taxonomy" id="2862362"/>
    <lineage>
        <taxon>Eukaryota</taxon>
        <taxon>Fungi</taxon>
        <taxon>Dikarya</taxon>
        <taxon>Basidiomycota</taxon>
        <taxon>Agaricomycotina</taxon>
        <taxon>Agaricomycetes</taxon>
        <taxon>Agaricomycetidae</taxon>
        <taxon>Agaricales</taxon>
        <taxon>Marasmiineae</taxon>
        <taxon>Mycenaceae</taxon>
        <taxon>Favolaschia</taxon>
    </lineage>
</organism>
<dbReference type="PROSITE" id="PS51851">
    <property type="entry name" value="KARI_C"/>
    <property type="match status" value="1"/>
</dbReference>
<evidence type="ECO:0000256" key="8">
    <source>
        <dbReference type="ARBA" id="ARBA00018292"/>
    </source>
</evidence>
<keyword evidence="15 21" id="KW-0560">Oxidoreductase</keyword>
<evidence type="ECO:0000256" key="13">
    <source>
        <dbReference type="ARBA" id="ARBA00022857"/>
    </source>
</evidence>
<comment type="caution">
    <text evidence="25">The sequence shown here is derived from an EMBL/GenBank/DDBJ whole genome shotgun (WGS) entry which is preliminary data.</text>
</comment>
<sequence length="721" mass="79117">MTTSLDLLKQSGTVVVSDSGDFETIDVYKPQDATTNPSLILAAANKSGYAKLIDSAVKYGKEKGGNLDNQVNAATDRLLVEFGSEILKIIPGRVSTEVDARLSFDKAATKAKAKELIALYKSVGIDKDRILIKIASTWEGIQAARELERDDGIHCNLTLLFGFGQAVACAEAGVTLISPFVGRILDWYKKSTGKTYEGDEDPGVQSVKKIFNYYKQHGYKTIVMGASFRNIGEIKSLAGVDFLTIAPALLEELKSSTEPVPKKLDSQAAAKADPIAKVSFIDNEPEFRWALLQDQMAFDKLHEGIKKFAEDGETLKELLRKKLSSRAIRAASRRAPRALSAASLKPAQTASFSLFAHAAAARSGRSAGTRGVKTLDFAGTKEVVYERSDWPLAKLQDYFKNDTLALIGYGSQGHGQGLNARDNGLNVIVGVRKDGESWRQAMEDGWVPGETLFPIEEAINKGTIIMNLLSDAAQSQTWPTIAPLITKGKTLYFSHGFSIVYKEDTKVVPPPDVDVILVAPKGSGRTVRTLFKEGRGINSSVAVFQDVTGKAKEKAIALGVGIGSGYMYDTTFQKEVYSDLYGERGVLMGAIQGLFLAQYQVLRKNGHTPSEAFNETVEEATQSLYPLVGQYGMDYMYNACSTTARRGALDWAPVFEKANVPIFEQLYESVRNGTETRKSLEFNGRSTYREDLARELKEINDQEIWRAGKTVRSLRPDHKPE</sequence>
<dbReference type="Gene3D" id="3.20.20.70">
    <property type="entry name" value="Aldolase class I"/>
    <property type="match status" value="1"/>
</dbReference>
<comment type="subcellular location">
    <subcellularLocation>
        <location evidence="2">Mitochondrion</location>
    </subcellularLocation>
</comment>
<feature type="binding site" evidence="21">
    <location>
        <position position="583"/>
    </location>
    <ligand>
        <name>Mg(2+)</name>
        <dbReference type="ChEBI" id="CHEBI:18420"/>
        <label>1</label>
    </ligand>
</feature>
<feature type="binding site" evidence="21">
    <location>
        <position position="619"/>
    </location>
    <ligand>
        <name>Mg(2+)</name>
        <dbReference type="ChEBI" id="CHEBI:18420"/>
        <label>2</label>
    </ligand>
</feature>
<dbReference type="GO" id="GO:0009099">
    <property type="term" value="P:L-valine biosynthetic process"/>
    <property type="evidence" value="ECO:0007669"/>
    <property type="project" value="UniProtKB-UniRule"/>
</dbReference>
<protein>
    <recommendedName>
        <fullName evidence="8 22">Transaldolase</fullName>
        <ecNumber evidence="22">2.2.1.2</ecNumber>
    </recommendedName>
</protein>
<dbReference type="Pfam" id="PF00923">
    <property type="entry name" value="TAL_FSA"/>
    <property type="match status" value="1"/>
</dbReference>
<dbReference type="Proteomes" id="UP001362999">
    <property type="component" value="Unassembled WGS sequence"/>
</dbReference>
<dbReference type="HAMAP" id="MF_00492">
    <property type="entry name" value="Transaldolase_1"/>
    <property type="match status" value="1"/>
</dbReference>
<name>A0AAW0C1B6_9AGAR</name>
<comment type="similarity">
    <text evidence="7 21">Belongs to the ketol-acid reductoisomerase family.</text>
</comment>
<dbReference type="InterPro" id="IPR000506">
    <property type="entry name" value="KARI_C"/>
</dbReference>
<dbReference type="NCBIfam" id="TIGR00874">
    <property type="entry name" value="talAB"/>
    <property type="match status" value="1"/>
</dbReference>
<evidence type="ECO:0000313" key="26">
    <source>
        <dbReference type="Proteomes" id="UP001362999"/>
    </source>
</evidence>
<dbReference type="EC" id="2.2.1.2" evidence="22"/>
<dbReference type="FunFam" id="1.10.1040.10:FF:000003">
    <property type="entry name" value="Ketol-acid reductoisomerase, mitochondrial"/>
    <property type="match status" value="1"/>
</dbReference>
<evidence type="ECO:0000256" key="6">
    <source>
        <dbReference type="ARBA" id="ARBA00008012"/>
    </source>
</evidence>
<evidence type="ECO:0000256" key="22">
    <source>
        <dbReference type="RuleBase" id="RU000501"/>
    </source>
</evidence>
<dbReference type="GO" id="GO:0005759">
    <property type="term" value="C:mitochondrial matrix"/>
    <property type="evidence" value="ECO:0007669"/>
    <property type="project" value="UniProtKB-ARBA"/>
</dbReference>
<dbReference type="InterPro" id="IPR036291">
    <property type="entry name" value="NAD(P)-bd_dom_sf"/>
</dbReference>
<dbReference type="GO" id="GO:0005975">
    <property type="term" value="P:carbohydrate metabolic process"/>
    <property type="evidence" value="ECO:0007669"/>
    <property type="project" value="InterPro"/>
</dbReference>
<evidence type="ECO:0000256" key="16">
    <source>
        <dbReference type="ARBA" id="ARBA00023126"/>
    </source>
</evidence>
<dbReference type="GO" id="GO:0009097">
    <property type="term" value="P:isoleucine biosynthetic process"/>
    <property type="evidence" value="ECO:0007669"/>
    <property type="project" value="UniProtKB-UniRule"/>
</dbReference>
<feature type="domain" description="KARI N-terminal Rossmann" evidence="23">
    <location>
        <begin position="381"/>
        <end position="570"/>
    </location>
</feature>
<dbReference type="InterPro" id="IPR013116">
    <property type="entry name" value="KARI_N"/>
</dbReference>
<dbReference type="InterPro" id="IPR013023">
    <property type="entry name" value="KARI"/>
</dbReference>
<keyword evidence="18" id="KW-0704">Schiff base</keyword>
<keyword evidence="12 21" id="KW-0460">Magnesium</keyword>
<comment type="pathway">
    <text evidence="4">Amino-acid biosynthesis; L-valine biosynthesis; L-valine from pyruvate: step 2/4.</text>
</comment>
<dbReference type="CDD" id="cd00957">
    <property type="entry name" value="Transaldolase_TalAB"/>
    <property type="match status" value="1"/>
</dbReference>
<dbReference type="SUPFAM" id="SSF51569">
    <property type="entry name" value="Aldolase"/>
    <property type="match status" value="1"/>
</dbReference>
<dbReference type="InterPro" id="IPR001585">
    <property type="entry name" value="TAL/FSA"/>
</dbReference>
<evidence type="ECO:0000256" key="19">
    <source>
        <dbReference type="ARBA" id="ARBA00023304"/>
    </source>
</evidence>
<dbReference type="PROSITE" id="PS01054">
    <property type="entry name" value="TRANSALDOLASE_1"/>
    <property type="match status" value="1"/>
</dbReference>
<comment type="similarity">
    <text evidence="6">Belongs to the transaldolase family. Type 1 subfamily.</text>
</comment>
<dbReference type="FunFam" id="3.20.20.70:FF:000088">
    <property type="entry name" value="Transaldolase"/>
    <property type="match status" value="1"/>
</dbReference>
<comment type="catalytic activity">
    <reaction evidence="20 22">
        <text>D-sedoheptulose 7-phosphate + D-glyceraldehyde 3-phosphate = D-erythrose 4-phosphate + beta-D-fructose 6-phosphate</text>
        <dbReference type="Rhea" id="RHEA:17053"/>
        <dbReference type="ChEBI" id="CHEBI:16897"/>
        <dbReference type="ChEBI" id="CHEBI:57483"/>
        <dbReference type="ChEBI" id="CHEBI:57634"/>
        <dbReference type="ChEBI" id="CHEBI:59776"/>
        <dbReference type="EC" id="2.2.1.2"/>
    </reaction>
</comment>
<feature type="binding site" evidence="21">
    <location>
        <position position="641"/>
    </location>
    <ligand>
        <name>substrate</name>
    </ligand>
</feature>
<dbReference type="InterPro" id="IPR018225">
    <property type="entry name" value="Transaldolase_AS"/>
</dbReference>
<evidence type="ECO:0000256" key="21">
    <source>
        <dbReference type="PROSITE-ProRule" id="PRU01198"/>
    </source>
</evidence>
<evidence type="ECO:0000259" key="23">
    <source>
        <dbReference type="PROSITE" id="PS51850"/>
    </source>
</evidence>
<dbReference type="AlphaFoldDB" id="A0AAW0C1B6"/>
<keyword evidence="9 21" id="KW-0028">Amino-acid biosynthesis</keyword>
<comment type="function">
    <text evidence="22">Catalyzes the rate-limiting step of the non-oxidative phase in the pentose phosphate pathway. Catalyzes the reversible conversion of sedheptulose-7-phosphate and D-glyceraldehyde 3-phosphate into erythrose-4-phosphate and beta-D-fructose 6-phosphate.</text>
</comment>
<dbReference type="Pfam" id="PF07991">
    <property type="entry name" value="KARI_N"/>
    <property type="match status" value="1"/>
</dbReference>
<accession>A0AAW0C1B6</accession>
<evidence type="ECO:0000256" key="10">
    <source>
        <dbReference type="ARBA" id="ARBA00022679"/>
    </source>
</evidence>
<keyword evidence="14" id="KW-0809">Transit peptide</keyword>
<evidence type="ECO:0000256" key="9">
    <source>
        <dbReference type="ARBA" id="ARBA00022605"/>
    </source>
</evidence>
<comment type="pathway">
    <text evidence="5">Amino-acid biosynthesis; L-isoleucine biosynthesis; L-isoleucine from 2-oxobutanoate: step 2/4.</text>
</comment>